<evidence type="ECO:0008006" key="3">
    <source>
        <dbReference type="Google" id="ProtNLM"/>
    </source>
</evidence>
<name>A0AAV2VIJ4_9VIBR</name>
<dbReference type="Proteomes" id="UP000018211">
    <property type="component" value="Unassembled WGS sequence"/>
</dbReference>
<evidence type="ECO:0000313" key="2">
    <source>
        <dbReference type="Proteomes" id="UP000018211"/>
    </source>
</evidence>
<gene>
    <name evidence="1" type="ORF">VIBNISOn1_1160036</name>
</gene>
<dbReference type="InterPro" id="IPR010263">
    <property type="entry name" value="T6SS_TssK"/>
</dbReference>
<dbReference type="AlphaFoldDB" id="A0AAV2VIJ4"/>
<protein>
    <recommendedName>
        <fullName evidence="3">Type VI secretion system baseplate subunit TssK</fullName>
    </recommendedName>
</protein>
<accession>A0AAV2VIJ4</accession>
<dbReference type="GeneID" id="97541430"/>
<reference evidence="1 2" key="1">
    <citation type="journal article" date="2013" name="ISME J.">
        <title>Comparative genomics of pathogenic lineages of Vibrio nigripulchritudo identifies virulence-associated traits.</title>
        <authorList>
            <person name="Goudenege D."/>
            <person name="Labreuche Y."/>
            <person name="Krin E."/>
            <person name="Ansquer D."/>
            <person name="Mangenot S."/>
            <person name="Calteau A."/>
            <person name="Medigue C."/>
            <person name="Mazel D."/>
            <person name="Polz M.F."/>
            <person name="Le Roux F."/>
        </authorList>
    </citation>
    <scope>NUCLEOTIDE SEQUENCE [LARGE SCALE GENOMIC DNA]</scope>
    <source>
        <strain evidence="1 2">SOn1</strain>
    </source>
</reference>
<dbReference type="PANTHER" id="PTHR35566:SF1">
    <property type="entry name" value="TYPE VI SECRETION SYSTEM BASEPLATE COMPONENT TSSK1"/>
    <property type="match status" value="1"/>
</dbReference>
<dbReference type="Pfam" id="PF05936">
    <property type="entry name" value="T6SS_VasE"/>
    <property type="match status" value="1"/>
</dbReference>
<organism evidence="1 2">
    <name type="scientific">Vibrio nigripulchritudo SOn1</name>
    <dbReference type="NCBI Taxonomy" id="1238450"/>
    <lineage>
        <taxon>Bacteria</taxon>
        <taxon>Pseudomonadati</taxon>
        <taxon>Pseudomonadota</taxon>
        <taxon>Gammaproteobacteria</taxon>
        <taxon>Vibrionales</taxon>
        <taxon>Vibrionaceae</taxon>
        <taxon>Vibrio</taxon>
    </lineage>
</organism>
<dbReference type="NCBIfam" id="TIGR03353">
    <property type="entry name" value="VI_chp_4"/>
    <property type="match status" value="1"/>
</dbReference>
<evidence type="ECO:0000313" key="1">
    <source>
        <dbReference type="EMBL" id="CCO44528.1"/>
    </source>
</evidence>
<dbReference type="RefSeq" id="WP_022550482.1">
    <property type="nucleotide sequence ID" value="NZ_LK391965.1"/>
</dbReference>
<dbReference type="PANTHER" id="PTHR35566">
    <property type="entry name" value="BLR3599 PROTEIN"/>
    <property type="match status" value="1"/>
</dbReference>
<sequence length="441" mass="49686">MSDFSPIAWCEGMFLRPQHFQQQERAINFESKEIQQLLSPYSWGVSLIKFNQALLKEGQLHLEQCQAIMPDMTLVNVPVKDNAPKPLMVDSETKDTYISLAIPADKVNGQNIASDSEELVTRYIYSDQSVTDNVTGHDEEILQLASLRVQLKVTNDKLPGYHSIRVAKIKEVTTEGEVLLDQDFIPPSLNANKNETIHKYLNNIVAMIKIRADALAQRLGQGKSASASAVDFVMLQMLNRHETTLRHFSQCSDLHPFQLTTALYGLIGELATFSTKSKRPPVLPKYKHGDMAELFHVVHQMLSQYLSVVLEQTATKLPLEIRQYGIRVSSIPDKNILSKCQFVLAIKADVASEELRKRLPSQIKIGPVENIRDLINNQLHGIAISPLTVVPRQIPYQAGYQYFEVTKKGPYWQRLTESGGLAIHISGNYPGIDVELWTINQ</sequence>
<dbReference type="EMBL" id="CAOF01000020">
    <property type="protein sequence ID" value="CCO44528.1"/>
    <property type="molecule type" value="Genomic_DNA"/>
</dbReference>
<comment type="caution">
    <text evidence="1">The sequence shown here is derived from an EMBL/GenBank/DDBJ whole genome shotgun (WGS) entry which is preliminary data.</text>
</comment>
<proteinExistence type="predicted"/>